<evidence type="ECO:0000313" key="7">
    <source>
        <dbReference type="EMBL" id="MVD23653.1"/>
    </source>
</evidence>
<dbReference type="Pfam" id="PF02313">
    <property type="entry name" value="Fumarate_red_D"/>
    <property type="match status" value="1"/>
</dbReference>
<evidence type="ECO:0000313" key="13">
    <source>
        <dbReference type="Proteomes" id="UP000471242"/>
    </source>
</evidence>
<evidence type="ECO:0000313" key="11">
    <source>
        <dbReference type="Proteomes" id="UP000323225"/>
    </source>
</evidence>
<gene>
    <name evidence="5 8" type="primary">frdD</name>
    <name evidence="7" type="ORF">D6U24_09810</name>
    <name evidence="8" type="ORF">EYB64_07465</name>
    <name evidence="6" type="ORF">F0M16_05115</name>
    <name evidence="9" type="ORF">FXF03_07695</name>
</gene>
<comment type="caution">
    <text evidence="8">The sequence shown here is derived from an EMBL/GenBank/DDBJ whole genome shotgun (WGS) entry which is preliminary data.</text>
</comment>
<reference evidence="8 10" key="2">
    <citation type="submission" date="2019-02" db="EMBL/GenBank/DDBJ databases">
        <title>Genomic plasticity associated with the antimicrobial resistance in Vibrio cholerae.</title>
        <authorList>
            <person name="Verma J."/>
            <person name="Bag S."/>
            <person name="Saha B."/>
            <person name="Kumar P."/>
            <person name="Ghosh T.S."/>
            <person name="Dayal M."/>
            <person name="Senapati T."/>
            <person name="Mehra S."/>
            <person name="Dey P."/>
            <person name="Desigamani A."/>
            <person name="Kumar D."/>
            <person name="Rana P."/>
            <person name="Kumar B."/>
            <person name="Maiti T.K."/>
            <person name="Sharma N.C."/>
            <person name="Bhadra R.K."/>
            <person name="Mutreja A."/>
            <person name="Nair G.B."/>
            <person name="Ramamurthy T."/>
            <person name="Das B."/>
        </authorList>
    </citation>
    <scope>NUCLEOTIDE SEQUENCE [LARGE SCALE GENOMIC DNA]</scope>
    <source>
        <strain evidence="8 10">IDH06781</strain>
    </source>
</reference>
<dbReference type="PIRSF" id="PIRSF000179">
    <property type="entry name" value="FrdD"/>
    <property type="match status" value="1"/>
</dbReference>
<protein>
    <recommendedName>
        <fullName evidence="5">Fumarate reductase subunit D</fullName>
    </recommendedName>
    <alternativeName>
        <fullName evidence="5">Quinol-fumarate reductase subunit D</fullName>
        <shortName evidence="5">QFR subunit D</shortName>
    </alternativeName>
</protein>
<dbReference type="GO" id="GO:0045283">
    <property type="term" value="C:fumarate reductase complex"/>
    <property type="evidence" value="ECO:0007669"/>
    <property type="project" value="UniProtKB-UniRule"/>
</dbReference>
<dbReference type="SMR" id="A0A0H6SHI1"/>
<dbReference type="EMBL" id="SISP01000009">
    <property type="protein sequence ID" value="TBM43578.1"/>
    <property type="molecule type" value="Genomic_DNA"/>
</dbReference>
<dbReference type="AlphaFoldDB" id="A0A0H6SHI1"/>
<accession>A0A0H6SHI1</accession>
<dbReference type="GO" id="GO:0005886">
    <property type="term" value="C:plasma membrane"/>
    <property type="evidence" value="ECO:0007669"/>
    <property type="project" value="UniProtKB-SubCell"/>
</dbReference>
<feature type="transmembrane region" description="Helical" evidence="5">
    <location>
        <begin position="107"/>
        <end position="129"/>
    </location>
</feature>
<dbReference type="EMBL" id="VSIJ01000023">
    <property type="protein sequence ID" value="TXX66191.1"/>
    <property type="molecule type" value="Genomic_DNA"/>
</dbReference>
<feature type="transmembrane region" description="Helical" evidence="5">
    <location>
        <begin position="67"/>
        <end position="87"/>
    </location>
</feature>
<proteinExistence type="inferred from homology"/>
<dbReference type="OMA" id="ACYAFAG"/>
<dbReference type="InterPro" id="IPR034804">
    <property type="entry name" value="SQR/QFR_C/D"/>
</dbReference>
<name>A0A0H6SHI1_VIBCL</name>
<evidence type="ECO:0000256" key="5">
    <source>
        <dbReference type="HAMAP-Rule" id="MF_00709"/>
    </source>
</evidence>
<comment type="similarity">
    <text evidence="5">Belongs to the FrdD family.</text>
</comment>
<comment type="subcellular location">
    <subcellularLocation>
        <location evidence="5">Cell membrane</location>
        <topology evidence="5">Multi-pass membrane protein</topology>
    </subcellularLocation>
</comment>
<sequence length="130" mass="14287">MFLLWCKELIVINTNPKRSDEPVWWSLFGAGGTWFAMITPITVLVLGILAPLGVIDAEALSYERVSSFATSIIGALFIIGTLALPMWHAMHRVHHGMHDLKFHTGVAGKIACYGFATIISALAVVFIFMI</sequence>
<reference evidence="6 11" key="4">
    <citation type="submission" date="2019-09" db="EMBL/GenBank/DDBJ databases">
        <authorList>
            <person name="Kritzky A."/>
            <person name="Schelkanova E.Y."/>
            <person name="Alkhova Z.V."/>
            <person name="Smirnova N.I."/>
        </authorList>
    </citation>
    <scope>NUCLEOTIDE SEQUENCE [LARGE SCALE GENOMIC DNA]</scope>
    <source>
        <strain evidence="6 11">M1526</strain>
    </source>
</reference>
<evidence type="ECO:0000256" key="1">
    <source>
        <dbReference type="ARBA" id="ARBA00022475"/>
    </source>
</evidence>
<comment type="function">
    <text evidence="5">Anchors the catalytic components of the fumarate reductase complex to the cell membrane, binds quinones.</text>
</comment>
<keyword evidence="3 5" id="KW-1133">Transmembrane helix</keyword>
<dbReference type="Proteomes" id="UP000323225">
    <property type="component" value="Unassembled WGS sequence"/>
</dbReference>
<evidence type="ECO:0000256" key="3">
    <source>
        <dbReference type="ARBA" id="ARBA00022989"/>
    </source>
</evidence>
<keyword evidence="4 5" id="KW-0472">Membrane</keyword>
<dbReference type="CDD" id="cd00547">
    <property type="entry name" value="QFR_TypeD_subunitD"/>
    <property type="match status" value="1"/>
</dbReference>
<dbReference type="Proteomes" id="UP000471242">
    <property type="component" value="Unassembled WGS sequence"/>
</dbReference>
<feature type="transmembrane region" description="Helical" evidence="5">
    <location>
        <begin position="34"/>
        <end position="55"/>
    </location>
</feature>
<evidence type="ECO:0000256" key="2">
    <source>
        <dbReference type="ARBA" id="ARBA00022692"/>
    </source>
</evidence>
<dbReference type="EMBL" id="QZRB01000011">
    <property type="protein sequence ID" value="MVD23653.1"/>
    <property type="molecule type" value="Genomic_DNA"/>
</dbReference>
<keyword evidence="2 5" id="KW-0812">Transmembrane</keyword>
<organism evidence="8 10">
    <name type="scientific">Vibrio cholerae</name>
    <dbReference type="NCBI Taxonomy" id="666"/>
    <lineage>
        <taxon>Bacteria</taxon>
        <taxon>Pseudomonadati</taxon>
        <taxon>Pseudomonadota</taxon>
        <taxon>Gammaproteobacteria</taxon>
        <taxon>Vibrionales</taxon>
        <taxon>Vibrionaceae</taxon>
        <taxon>Vibrio</taxon>
    </lineage>
</organism>
<dbReference type="Proteomes" id="UP000294145">
    <property type="component" value="Unassembled WGS sequence"/>
</dbReference>
<evidence type="ECO:0000313" key="8">
    <source>
        <dbReference type="EMBL" id="TBM43578.1"/>
    </source>
</evidence>
<evidence type="ECO:0000313" key="6">
    <source>
        <dbReference type="EMBL" id="KAA1255730.1"/>
    </source>
</evidence>
<reference evidence="9 12" key="3">
    <citation type="submission" date="2019-06" db="EMBL/GenBank/DDBJ databases">
        <title>Vibrio cholerae phylogeny based on whole-genome sequencing reveals genetic diversity and population strucutre.</title>
        <authorList>
            <person name="Zhiqiu Y."/>
            <person name="Bin L."/>
            <person name="Lingyan J."/>
        </authorList>
    </citation>
    <scope>NUCLEOTIDE SEQUENCE [LARGE SCALE GENOMIC DNA]</scope>
    <source>
        <strain evidence="9 12">N2814</strain>
    </source>
</reference>
<evidence type="ECO:0000313" key="12">
    <source>
        <dbReference type="Proteomes" id="UP000323819"/>
    </source>
</evidence>
<dbReference type="NCBIfam" id="NF003977">
    <property type="entry name" value="PRK05470.1-1"/>
    <property type="match status" value="1"/>
</dbReference>
<dbReference type="EMBL" id="VUAA01000004">
    <property type="protein sequence ID" value="KAA1255730.1"/>
    <property type="molecule type" value="Genomic_DNA"/>
</dbReference>
<dbReference type="Proteomes" id="UP000323819">
    <property type="component" value="Unassembled WGS sequence"/>
</dbReference>
<dbReference type="InterPro" id="IPR003418">
    <property type="entry name" value="Fumarate_red_D"/>
</dbReference>
<reference evidence="7 13" key="1">
    <citation type="submission" date="2018-09" db="EMBL/GenBank/DDBJ databases">
        <title>Genomic epidemiology reveals two lineages of Vibrio cholerae that can cause global cholera epidemics despite absence of cholera toxin gene.</title>
        <authorList>
            <person name="Wang H."/>
            <person name="Zen W."/>
            <person name="Yu H."/>
            <person name="Zhang W."/>
            <person name="Pan J."/>
            <person name="Yang C."/>
            <person name="Cui Y."/>
        </authorList>
    </citation>
    <scope>NUCLEOTIDE SEQUENCE [LARGE SCALE GENOMIC DNA]</scope>
    <source>
        <strain evidence="7 13">00-1_S85</strain>
    </source>
</reference>
<evidence type="ECO:0000313" key="9">
    <source>
        <dbReference type="EMBL" id="TXX66191.1"/>
    </source>
</evidence>
<dbReference type="SUPFAM" id="SSF81343">
    <property type="entry name" value="Fumarate reductase respiratory complex transmembrane subunits"/>
    <property type="match status" value="1"/>
</dbReference>
<comment type="subunit">
    <text evidence="5">Part of an enzyme complex containing four subunits: a flavoprotein (FrdA), an iron-sulfur protein (FrdB), and two hydrophobic anchor proteins (FrdC and FrdD).</text>
</comment>
<evidence type="ECO:0000256" key="4">
    <source>
        <dbReference type="ARBA" id="ARBA00023136"/>
    </source>
</evidence>
<evidence type="ECO:0000313" key="10">
    <source>
        <dbReference type="Proteomes" id="UP000294145"/>
    </source>
</evidence>
<dbReference type="GO" id="GO:0006106">
    <property type="term" value="P:fumarate metabolic process"/>
    <property type="evidence" value="ECO:0007669"/>
    <property type="project" value="InterPro"/>
</dbReference>
<dbReference type="HAMAP" id="MF_00709">
    <property type="entry name" value="Fumarate_red_D"/>
    <property type="match status" value="1"/>
</dbReference>
<keyword evidence="1 5" id="KW-1003">Cell membrane</keyword>
<dbReference type="GO" id="GO:0000104">
    <property type="term" value="F:succinate dehydrogenase activity"/>
    <property type="evidence" value="ECO:0007669"/>
    <property type="project" value="UniProtKB-UniRule"/>
</dbReference>
<dbReference type="Gene3D" id="1.20.1300.10">
    <property type="entry name" value="Fumarate reductase/succinate dehydrogenase, transmembrane subunit"/>
    <property type="match status" value="1"/>
</dbReference>